<dbReference type="EMBL" id="CADCUV010000175">
    <property type="protein sequence ID" value="CAA9435403.1"/>
    <property type="molecule type" value="Genomic_DNA"/>
</dbReference>
<accession>A0A6J4QEJ0</accession>
<gene>
    <name evidence="1" type="ORF">AVDCRST_MAG22-3617</name>
</gene>
<sequence length="75" mass="7915">MIQGFVTATSTSWSFIVTITSPSSSLRNTLAPALLNLSSVSGVGWPYELSAPTCMTAISGRNRPRKSGVDDVLDP</sequence>
<organism evidence="1">
    <name type="scientific">uncultured Rubrobacteraceae bacterium</name>
    <dbReference type="NCBI Taxonomy" id="349277"/>
    <lineage>
        <taxon>Bacteria</taxon>
        <taxon>Bacillati</taxon>
        <taxon>Actinomycetota</taxon>
        <taxon>Rubrobacteria</taxon>
        <taxon>Rubrobacterales</taxon>
        <taxon>Rubrobacteraceae</taxon>
        <taxon>environmental samples</taxon>
    </lineage>
</organism>
<dbReference type="AlphaFoldDB" id="A0A6J4QEJ0"/>
<name>A0A6J4QEJ0_9ACTN</name>
<proteinExistence type="predicted"/>
<evidence type="ECO:0000313" key="1">
    <source>
        <dbReference type="EMBL" id="CAA9435403.1"/>
    </source>
</evidence>
<reference evidence="1" key="1">
    <citation type="submission" date="2020-02" db="EMBL/GenBank/DDBJ databases">
        <authorList>
            <person name="Meier V. D."/>
        </authorList>
    </citation>
    <scope>NUCLEOTIDE SEQUENCE</scope>
    <source>
        <strain evidence="1">AVDCRST_MAG22</strain>
    </source>
</reference>
<protein>
    <submittedName>
        <fullName evidence="1">Uncharacterized protein</fullName>
    </submittedName>
</protein>